<keyword evidence="2" id="KW-1185">Reference proteome</keyword>
<sequence length="91" mass="9918">MSIETPRPPTADLAGLGGSLREWLAEAIVQGTAARGCDGTLRLTRSWIEELQGCPARMEANLRRAGVHCDCAMARTVLGRTDVRPNCARRR</sequence>
<reference evidence="1 2" key="1">
    <citation type="submission" date="2016-10" db="EMBL/GenBank/DDBJ databases">
        <authorList>
            <person name="de Groot N.N."/>
        </authorList>
    </citation>
    <scope>NUCLEOTIDE SEQUENCE [LARGE SCALE GENOMIC DNA]</scope>
    <source>
        <strain evidence="1 2">CGMCC 4.1877</strain>
    </source>
</reference>
<dbReference type="Proteomes" id="UP000199614">
    <property type="component" value="Unassembled WGS sequence"/>
</dbReference>
<dbReference type="OrthoDB" id="95751at2"/>
<dbReference type="AlphaFoldDB" id="A0A1I4UHP2"/>
<evidence type="ECO:0000313" key="2">
    <source>
        <dbReference type="Proteomes" id="UP000199614"/>
    </source>
</evidence>
<dbReference type="RefSeq" id="WP_093338411.1">
    <property type="nucleotide sequence ID" value="NZ_FOUY01000004.1"/>
</dbReference>
<name>A0A1I4UHP2_PSUAM</name>
<dbReference type="EMBL" id="FOUY01000004">
    <property type="protein sequence ID" value="SFM88435.1"/>
    <property type="molecule type" value="Genomic_DNA"/>
</dbReference>
<organism evidence="1 2">
    <name type="scientific">Pseudonocardia ammonioxydans</name>
    <dbReference type="NCBI Taxonomy" id="260086"/>
    <lineage>
        <taxon>Bacteria</taxon>
        <taxon>Bacillati</taxon>
        <taxon>Actinomycetota</taxon>
        <taxon>Actinomycetes</taxon>
        <taxon>Pseudonocardiales</taxon>
        <taxon>Pseudonocardiaceae</taxon>
        <taxon>Pseudonocardia</taxon>
    </lineage>
</organism>
<proteinExistence type="predicted"/>
<evidence type="ECO:0000313" key="1">
    <source>
        <dbReference type="EMBL" id="SFM88435.1"/>
    </source>
</evidence>
<accession>A0A1I4UHP2</accession>
<dbReference type="STRING" id="260086.SAMN05216207_1004102"/>
<dbReference type="InterPro" id="IPR024248">
    <property type="entry name" value="DUF2695"/>
</dbReference>
<protein>
    <submittedName>
        <fullName evidence="1">Uncharacterized protein</fullName>
    </submittedName>
</protein>
<dbReference type="Pfam" id="PF10905">
    <property type="entry name" value="DUF2695"/>
    <property type="match status" value="1"/>
</dbReference>
<gene>
    <name evidence="1" type="ORF">SAMN05216207_1004102</name>
</gene>